<accession>A0ABD3VZU5</accession>
<feature type="repeat" description="TPR" evidence="3">
    <location>
        <begin position="978"/>
        <end position="1011"/>
    </location>
</feature>
<dbReference type="Gene3D" id="1.25.40.10">
    <property type="entry name" value="Tetratricopeptide repeat domain"/>
    <property type="match status" value="5"/>
</dbReference>
<proteinExistence type="predicted"/>
<feature type="repeat" description="TPR" evidence="3">
    <location>
        <begin position="40"/>
        <end position="73"/>
    </location>
</feature>
<dbReference type="PANTHER" id="PTHR15704:SF7">
    <property type="entry name" value="SUPERKILLER COMPLEX PROTEIN 3"/>
    <property type="match status" value="1"/>
</dbReference>
<dbReference type="InterPro" id="IPR011990">
    <property type="entry name" value="TPR-like_helical_dom_sf"/>
</dbReference>
<name>A0ABD3VZU5_SINWO</name>
<feature type="repeat" description="TPR" evidence="3">
    <location>
        <begin position="859"/>
        <end position="892"/>
    </location>
</feature>
<evidence type="ECO:0000256" key="3">
    <source>
        <dbReference type="PROSITE-ProRule" id="PRU00339"/>
    </source>
</evidence>
<reference evidence="4 5" key="1">
    <citation type="submission" date="2024-11" db="EMBL/GenBank/DDBJ databases">
        <title>Chromosome-level genome assembly of the freshwater bivalve Anodonta woodiana.</title>
        <authorList>
            <person name="Chen X."/>
        </authorList>
    </citation>
    <scope>NUCLEOTIDE SEQUENCE [LARGE SCALE GENOMIC DNA]</scope>
    <source>
        <strain evidence="4">MN2024</strain>
        <tissue evidence="4">Gills</tissue>
    </source>
</reference>
<dbReference type="SMART" id="SM00028">
    <property type="entry name" value="TPR"/>
    <property type="match status" value="12"/>
</dbReference>
<gene>
    <name evidence="4" type="ORF">ACJMK2_043219</name>
</gene>
<dbReference type="PROSITE" id="PS50005">
    <property type="entry name" value="TPR"/>
    <property type="match status" value="5"/>
</dbReference>
<dbReference type="InterPro" id="IPR019734">
    <property type="entry name" value="TPR_rpt"/>
</dbReference>
<keyword evidence="1" id="KW-0677">Repeat</keyword>
<keyword evidence="5" id="KW-1185">Reference proteome</keyword>
<evidence type="ECO:0008006" key="6">
    <source>
        <dbReference type="Google" id="ProtNLM"/>
    </source>
</evidence>
<dbReference type="EMBL" id="JBJQND010000009">
    <property type="protein sequence ID" value="KAL3865870.1"/>
    <property type="molecule type" value="Genomic_DNA"/>
</dbReference>
<protein>
    <recommendedName>
        <fullName evidence="6">Tetratricopeptide repeat protein 37</fullName>
    </recommendedName>
</protein>
<evidence type="ECO:0000256" key="2">
    <source>
        <dbReference type="ARBA" id="ARBA00022803"/>
    </source>
</evidence>
<feature type="repeat" description="TPR" evidence="3">
    <location>
        <begin position="594"/>
        <end position="627"/>
    </location>
</feature>
<evidence type="ECO:0000313" key="4">
    <source>
        <dbReference type="EMBL" id="KAL3865870.1"/>
    </source>
</evidence>
<feature type="repeat" description="TPR" evidence="3">
    <location>
        <begin position="560"/>
        <end position="593"/>
    </location>
</feature>
<keyword evidence="2 3" id="KW-0802">TPR repeat</keyword>
<dbReference type="Proteomes" id="UP001634394">
    <property type="component" value="Unassembled WGS sequence"/>
</dbReference>
<dbReference type="InterPro" id="IPR039226">
    <property type="entry name" value="Ski3/TTC37"/>
</dbReference>
<sequence>MDGKDIRNTLKSAREAIRQKEFKEALKHCKAILSYEKDNYMALVLVGVAAEGLDESDKAVKAYRRAIETDEKQILAWQGLCSFYEKNLIPANEEELLKTYDKLIELYEGDKQEEKQLETMGKLMQHYCKKGMLEKAVSLYKQLMIKDTDVVRQKQYQHSMVKLLQQQKSLSADMEDLMLITTESILFSPSQSSDEAELMISLHLSVLSKRNTGALETMCEKLLSKFPSSKSCLDHLLLIQMDRTIGLKLRISAEFETWLQKLEEDSRMYLAAQGYFALFKGDYPKARTCLTQAVEQSKHCVGLYFYLGVAQHFLHENREAEATCVNGLSALQSKTRLLTVPSTQVESSLYTLQATVLCEIGTPQTLQKALDIVQEHLYPPSLDMKRLQGHAYLKIGDIKQAEVSLSEAAGSPMLKGCIAYHKGQYEVAIKCFQKVLSSTEEEKEARESEVLLMLVKCFWAIIVKDSQAEVKQICFTSLMQAAMLDPYCSETFKYLGHFYRDITHESSLARKCYKKSFDLDPWNDEAGSALCDILNELGLEEDAHTLLLDVTGKASAGSAKWAWLRLGLYQVKHENPSIAVTSFQSALRADPNDNHVWECLAEAYLYRGSYTTALKAFTKSTQLDPDSMYSYFQIASIKQTLGLYSDAIDEYKLILDRSPNYVPALKGLGETYLLRARAKVTHFLDGQAKNNAQEAVHFLARAAIHRPDLSCLWKLMGDACTCLHHLYGGEDTFKFLVPSKLIKKDMTGDSDRTPLNKLETLQLGGKCYGKALKMLPECAALWHDLGVNYLYQSECSIGENKIMLAVKAEQILKKAICLDAANHKHWNALGVLCCFDDYFKPDLAQHCFIKSIQAESNNVVAWTNLATLYLKNDSVQLAHEAFKIAQSLEPTYVACWIGQAIIAEIVGHDDAMDLFRHTTELGHHTEGAIGYAHWVCSLLQEKTKHNTAMFRYAIEQMSAIPAASDALSRYLARVKTNPKAYNMHGLLLEHQNLYNNAAEAFERALYLLEKMEANNTTIKDLVDVRYNYARVLMKLEQHVEAVIHFQAAIQIDIQPRVEDLCLLGLALYRAGHLEQSHQVYIKAAGMPQNDAQRSHVLTAIAMVIYKSGDVQGAKTVLFESSLLSSPSIWGIEALCALGILLQDVTLAEAAAQELMKNIGDSKDHLLTSTRLIVALKILKKKHLEIKSYLQKLLLTDPSCCILWRLLAESLIRFFPDCAAASASCARCSVNLDCKYSQECIELLTTSQMNAGHHNPVDMKYNYLSSAQKALHLYPDKATNRAMLAAALHCNGVLVTAECGGLGLFQMELRILDSLLEQDLPTPLKLWVYKQSVVASIHCSDLARGLKKIDLLKQDFPNDEGVEIFSKVMLCATQNDVSKLSGLLSQPFRSFDLYYWQILVELCLSLGRKQEVELTIIHCLGLAEGASLQQTQLTSHTKLAHFIYRDILKEGVDTSHLKSSFEAVVQMIYHSEPHNTTAGLMQAALSLQDNMRLAKHQFQRYLSCSSHHVTGGRGHDLSLARRALIYIVFKLNKDLDLVQAIVSEAEKYKDLETLQFYQRLKQS</sequence>
<dbReference type="SUPFAM" id="SSF48452">
    <property type="entry name" value="TPR-like"/>
    <property type="match status" value="5"/>
</dbReference>
<evidence type="ECO:0000256" key="1">
    <source>
        <dbReference type="ARBA" id="ARBA00022737"/>
    </source>
</evidence>
<comment type="caution">
    <text evidence="4">The sequence shown here is derived from an EMBL/GenBank/DDBJ whole genome shotgun (WGS) entry which is preliminary data.</text>
</comment>
<organism evidence="4 5">
    <name type="scientific">Sinanodonta woodiana</name>
    <name type="common">Chinese pond mussel</name>
    <name type="synonym">Anodonta woodiana</name>
    <dbReference type="NCBI Taxonomy" id="1069815"/>
    <lineage>
        <taxon>Eukaryota</taxon>
        <taxon>Metazoa</taxon>
        <taxon>Spiralia</taxon>
        <taxon>Lophotrochozoa</taxon>
        <taxon>Mollusca</taxon>
        <taxon>Bivalvia</taxon>
        <taxon>Autobranchia</taxon>
        <taxon>Heteroconchia</taxon>
        <taxon>Palaeoheterodonta</taxon>
        <taxon>Unionida</taxon>
        <taxon>Unionoidea</taxon>
        <taxon>Unionidae</taxon>
        <taxon>Unioninae</taxon>
        <taxon>Sinanodonta</taxon>
    </lineage>
</organism>
<dbReference type="Pfam" id="PF13181">
    <property type="entry name" value="TPR_8"/>
    <property type="match status" value="2"/>
</dbReference>
<dbReference type="PANTHER" id="PTHR15704">
    <property type="entry name" value="SUPERKILLER 3 PROTEIN-RELATED"/>
    <property type="match status" value="1"/>
</dbReference>
<dbReference type="Pfam" id="PF13432">
    <property type="entry name" value="TPR_16"/>
    <property type="match status" value="2"/>
</dbReference>
<evidence type="ECO:0000313" key="5">
    <source>
        <dbReference type="Proteomes" id="UP001634394"/>
    </source>
</evidence>